<dbReference type="InterPro" id="IPR053169">
    <property type="entry name" value="MUG_Protein"/>
</dbReference>
<dbReference type="GO" id="GO:0016787">
    <property type="term" value="F:hydrolase activity"/>
    <property type="evidence" value="ECO:0007669"/>
    <property type="project" value="UniProtKB-KW"/>
</dbReference>
<dbReference type="EMBL" id="JASJOU010000017">
    <property type="protein sequence ID" value="MDJ1505636.1"/>
    <property type="molecule type" value="Genomic_DNA"/>
</dbReference>
<dbReference type="RefSeq" id="WP_314517870.1">
    <property type="nucleotide sequence ID" value="NZ_JASJOU010000017.1"/>
</dbReference>
<dbReference type="PANTHER" id="PTHR47791:SF3">
    <property type="entry name" value="MEIOTICALLY UP-REGULATED GENE 191 PROTEIN"/>
    <property type="match status" value="1"/>
</dbReference>
<dbReference type="PANTHER" id="PTHR47791">
    <property type="entry name" value="MEIOTICALLY UP-REGULATED GENE 191 PROTEIN"/>
    <property type="match status" value="1"/>
</dbReference>
<dbReference type="AlphaFoldDB" id="A0AAE3UIP3"/>
<keyword evidence="3" id="KW-1185">Reference proteome</keyword>
<dbReference type="GO" id="GO:0005975">
    <property type="term" value="P:carbohydrate metabolic process"/>
    <property type="evidence" value="ECO:0007669"/>
    <property type="project" value="InterPro"/>
</dbReference>
<dbReference type="PROSITE" id="PS51257">
    <property type="entry name" value="PROKAR_LIPOPROTEIN"/>
    <property type="match status" value="1"/>
</dbReference>
<accession>A0AAE3UIP3</accession>
<evidence type="ECO:0000313" key="3">
    <source>
        <dbReference type="Proteomes" id="UP001232063"/>
    </source>
</evidence>
<dbReference type="SUPFAM" id="SSF48208">
    <property type="entry name" value="Six-hairpin glycosidases"/>
    <property type="match status" value="1"/>
</dbReference>
<evidence type="ECO:0000256" key="1">
    <source>
        <dbReference type="SAM" id="SignalP"/>
    </source>
</evidence>
<keyword evidence="2" id="KW-0378">Hydrolase</keyword>
<reference evidence="2" key="1">
    <citation type="submission" date="2023-05" db="EMBL/GenBank/DDBJ databases">
        <authorList>
            <person name="Zhang X."/>
        </authorList>
    </citation>
    <scope>NUCLEOTIDE SEQUENCE</scope>
    <source>
        <strain evidence="2">BD1B2-1</strain>
    </source>
</reference>
<name>A0AAE3UIP3_9BACT</name>
<feature type="chain" id="PRO_5042172676" evidence="1">
    <location>
        <begin position="30"/>
        <end position="391"/>
    </location>
</feature>
<dbReference type="InterPro" id="IPR005198">
    <property type="entry name" value="Glyco_hydro_76"/>
</dbReference>
<dbReference type="Proteomes" id="UP001232063">
    <property type="component" value="Unassembled WGS sequence"/>
</dbReference>
<protein>
    <submittedName>
        <fullName evidence="2">Glycoside hydrolase family 76 protein</fullName>
    </submittedName>
</protein>
<dbReference type="InterPro" id="IPR008928">
    <property type="entry name" value="6-hairpin_glycosidase_sf"/>
</dbReference>
<proteinExistence type="predicted"/>
<gene>
    <name evidence="2" type="ORF">QNI22_33580</name>
</gene>
<keyword evidence="1" id="KW-0732">Signal</keyword>
<feature type="signal peptide" evidence="1">
    <location>
        <begin position="1"/>
        <end position="29"/>
    </location>
</feature>
<sequence>MAIFPKSFIYKAVFAASFLLLGSLTSCFKAPDDPMTNTGGNSNNNRTYNWTAIADSAQLGLNSHYWYASGKFFTMQMGGAAFNSNYWPNAHALDVLTDAYLRKDKDANIKQQMDALIEGVKAANGNSYINYYYDDMSWMMVASLRAYMATGDERFKSVADVLWTDVKGGWDNVTGGGLYWRKDRANKSTPASGPACVFAARLYQVTKNADDLAWATKLYNWLRTNMIQSNGDVWDGINTSVTPYEPDTRLFTYNYGTVLGSALELYKITNDISYQSDAILIADAALARLTRENVLVNGDTGDGGLFNGIFVRYLTRLIIEGDLPSTKRTNYINFLKINAQTLWSKGTTMPDILFGPDWKVAPGLTTSLTPQLSGVMLMEAMAELKKQNLVN</sequence>
<dbReference type="Gene3D" id="1.50.10.20">
    <property type="match status" value="1"/>
</dbReference>
<dbReference type="Pfam" id="PF03663">
    <property type="entry name" value="Glyco_hydro_76"/>
    <property type="match status" value="1"/>
</dbReference>
<evidence type="ECO:0000313" key="2">
    <source>
        <dbReference type="EMBL" id="MDJ1505636.1"/>
    </source>
</evidence>
<comment type="caution">
    <text evidence="2">The sequence shown here is derived from an EMBL/GenBank/DDBJ whole genome shotgun (WGS) entry which is preliminary data.</text>
</comment>
<organism evidence="2 3">
    <name type="scientific">Xanthocytophaga agilis</name>
    <dbReference type="NCBI Taxonomy" id="3048010"/>
    <lineage>
        <taxon>Bacteria</taxon>
        <taxon>Pseudomonadati</taxon>
        <taxon>Bacteroidota</taxon>
        <taxon>Cytophagia</taxon>
        <taxon>Cytophagales</taxon>
        <taxon>Rhodocytophagaceae</taxon>
        <taxon>Xanthocytophaga</taxon>
    </lineage>
</organism>